<comment type="caution">
    <text evidence="2">The sequence shown here is derived from an EMBL/GenBank/DDBJ whole genome shotgun (WGS) entry which is preliminary data.</text>
</comment>
<keyword evidence="1" id="KW-1133">Transmembrane helix</keyword>
<feature type="transmembrane region" description="Helical" evidence="1">
    <location>
        <begin position="71"/>
        <end position="90"/>
    </location>
</feature>
<keyword evidence="3" id="KW-1185">Reference proteome</keyword>
<evidence type="ECO:0000313" key="2">
    <source>
        <dbReference type="EMBL" id="KRZ06182.1"/>
    </source>
</evidence>
<name>A0A0V1H7A9_9BILA</name>
<dbReference type="Proteomes" id="UP000055024">
    <property type="component" value="Unassembled WGS sequence"/>
</dbReference>
<sequence>MVSSSREEHNDYYRKLLTHIIIFLTCLPENACKFLLHCYTYAYVTSASMIAGLRCAVRVQWRLPCDEDHGITLKTALCFVYYFLFLQINLSAFGET</sequence>
<dbReference type="EMBL" id="JYDP01000124">
    <property type="protein sequence ID" value="KRZ06182.1"/>
    <property type="molecule type" value="Genomic_DNA"/>
</dbReference>
<accession>A0A0V1H7A9</accession>
<protein>
    <submittedName>
        <fullName evidence="2">Uncharacterized protein</fullName>
    </submittedName>
</protein>
<dbReference type="OrthoDB" id="5934320at2759"/>
<evidence type="ECO:0000256" key="1">
    <source>
        <dbReference type="SAM" id="Phobius"/>
    </source>
</evidence>
<organism evidence="2 3">
    <name type="scientific">Trichinella zimbabwensis</name>
    <dbReference type="NCBI Taxonomy" id="268475"/>
    <lineage>
        <taxon>Eukaryota</taxon>
        <taxon>Metazoa</taxon>
        <taxon>Ecdysozoa</taxon>
        <taxon>Nematoda</taxon>
        <taxon>Enoplea</taxon>
        <taxon>Dorylaimia</taxon>
        <taxon>Trichinellida</taxon>
        <taxon>Trichinellidae</taxon>
        <taxon>Trichinella</taxon>
    </lineage>
</organism>
<dbReference type="AlphaFoldDB" id="A0A0V1H7A9"/>
<evidence type="ECO:0000313" key="3">
    <source>
        <dbReference type="Proteomes" id="UP000055024"/>
    </source>
</evidence>
<gene>
    <name evidence="2" type="ORF">T11_10308</name>
</gene>
<proteinExistence type="predicted"/>
<keyword evidence="1" id="KW-0472">Membrane</keyword>
<keyword evidence="1" id="KW-0812">Transmembrane</keyword>
<reference evidence="2 3" key="1">
    <citation type="submission" date="2015-01" db="EMBL/GenBank/DDBJ databases">
        <title>Evolution of Trichinella species and genotypes.</title>
        <authorList>
            <person name="Korhonen P.K."/>
            <person name="Edoardo P."/>
            <person name="Giuseppe L.R."/>
            <person name="Gasser R.B."/>
        </authorList>
    </citation>
    <scope>NUCLEOTIDE SEQUENCE [LARGE SCALE GENOMIC DNA]</scope>
    <source>
        <strain evidence="2">ISS1029</strain>
    </source>
</reference>